<evidence type="ECO:0008006" key="4">
    <source>
        <dbReference type="Google" id="ProtNLM"/>
    </source>
</evidence>
<keyword evidence="3" id="KW-1185">Reference proteome</keyword>
<proteinExistence type="predicted"/>
<feature type="region of interest" description="Disordered" evidence="1">
    <location>
        <begin position="250"/>
        <end position="271"/>
    </location>
</feature>
<evidence type="ECO:0000313" key="3">
    <source>
        <dbReference type="Proteomes" id="UP001278766"/>
    </source>
</evidence>
<name>A0AAE0LW27_9PEZI</name>
<evidence type="ECO:0000256" key="1">
    <source>
        <dbReference type="SAM" id="MobiDB-lite"/>
    </source>
</evidence>
<dbReference type="Proteomes" id="UP001278766">
    <property type="component" value="Unassembled WGS sequence"/>
</dbReference>
<reference evidence="2" key="2">
    <citation type="submission" date="2023-06" db="EMBL/GenBank/DDBJ databases">
        <authorList>
            <consortium name="Lawrence Berkeley National Laboratory"/>
            <person name="Haridas S."/>
            <person name="Hensen N."/>
            <person name="Bonometti L."/>
            <person name="Westerberg I."/>
            <person name="Brannstrom I.O."/>
            <person name="Guillou S."/>
            <person name="Cros-Aarteil S."/>
            <person name="Calhoun S."/>
            <person name="Kuo A."/>
            <person name="Mondo S."/>
            <person name="Pangilinan J."/>
            <person name="Riley R."/>
            <person name="Labutti K."/>
            <person name="Andreopoulos B."/>
            <person name="Lipzen A."/>
            <person name="Chen C."/>
            <person name="Yanf M."/>
            <person name="Daum C."/>
            <person name="Ng V."/>
            <person name="Clum A."/>
            <person name="Steindorff A."/>
            <person name="Ohm R."/>
            <person name="Martin F."/>
            <person name="Silar P."/>
            <person name="Natvig D."/>
            <person name="Lalanne C."/>
            <person name="Gautier V."/>
            <person name="Ament-Velasquez S.L."/>
            <person name="Kruys A."/>
            <person name="Hutchinson M.I."/>
            <person name="Powell A.J."/>
            <person name="Barry K."/>
            <person name="Miller A.N."/>
            <person name="Grigoriev I.V."/>
            <person name="Debuchy R."/>
            <person name="Gladieux P."/>
            <person name="Thoren M.H."/>
            <person name="Johannesson H."/>
        </authorList>
    </citation>
    <scope>NUCLEOTIDE SEQUENCE</scope>
    <source>
        <strain evidence="2">CBS 168.71</strain>
    </source>
</reference>
<accession>A0AAE0LW27</accession>
<gene>
    <name evidence="2" type="ORF">B0H64DRAFT_469958</name>
</gene>
<reference evidence="2" key="1">
    <citation type="journal article" date="2023" name="Mol. Phylogenet. Evol.">
        <title>Genome-scale phylogeny and comparative genomics of the fungal order Sordariales.</title>
        <authorList>
            <person name="Hensen N."/>
            <person name="Bonometti L."/>
            <person name="Westerberg I."/>
            <person name="Brannstrom I.O."/>
            <person name="Guillou S."/>
            <person name="Cros-Aarteil S."/>
            <person name="Calhoun S."/>
            <person name="Haridas S."/>
            <person name="Kuo A."/>
            <person name="Mondo S."/>
            <person name="Pangilinan J."/>
            <person name="Riley R."/>
            <person name="LaButti K."/>
            <person name="Andreopoulos B."/>
            <person name="Lipzen A."/>
            <person name="Chen C."/>
            <person name="Yan M."/>
            <person name="Daum C."/>
            <person name="Ng V."/>
            <person name="Clum A."/>
            <person name="Steindorff A."/>
            <person name="Ohm R.A."/>
            <person name="Martin F."/>
            <person name="Silar P."/>
            <person name="Natvig D.O."/>
            <person name="Lalanne C."/>
            <person name="Gautier V."/>
            <person name="Ament-Velasquez S.L."/>
            <person name="Kruys A."/>
            <person name="Hutchinson M.I."/>
            <person name="Powell A.J."/>
            <person name="Barry K."/>
            <person name="Miller A.N."/>
            <person name="Grigoriev I.V."/>
            <person name="Debuchy R."/>
            <person name="Gladieux P."/>
            <person name="Hiltunen Thoren M."/>
            <person name="Johannesson H."/>
        </authorList>
    </citation>
    <scope>NUCLEOTIDE SEQUENCE</scope>
    <source>
        <strain evidence="2">CBS 168.71</strain>
    </source>
</reference>
<dbReference type="AlphaFoldDB" id="A0AAE0LW27"/>
<comment type="caution">
    <text evidence="2">The sequence shown here is derived from an EMBL/GenBank/DDBJ whole genome shotgun (WGS) entry which is preliminary data.</text>
</comment>
<organism evidence="2 3">
    <name type="scientific">Chaetomium fimeti</name>
    <dbReference type="NCBI Taxonomy" id="1854472"/>
    <lineage>
        <taxon>Eukaryota</taxon>
        <taxon>Fungi</taxon>
        <taxon>Dikarya</taxon>
        <taxon>Ascomycota</taxon>
        <taxon>Pezizomycotina</taxon>
        <taxon>Sordariomycetes</taxon>
        <taxon>Sordariomycetidae</taxon>
        <taxon>Sordariales</taxon>
        <taxon>Chaetomiaceae</taxon>
        <taxon>Chaetomium</taxon>
    </lineage>
</organism>
<feature type="region of interest" description="Disordered" evidence="1">
    <location>
        <begin position="348"/>
        <end position="375"/>
    </location>
</feature>
<evidence type="ECO:0000313" key="2">
    <source>
        <dbReference type="EMBL" id="KAK3299776.1"/>
    </source>
</evidence>
<sequence>MCFIEVPVVTSPFANLTPIYEVDPDADVLLIVSGQPPNHWQALAPQDGLGIRFNVADDQVKPRNVTTSVAQSGLRIKVSSRHLALASRVFKNKLQFGTGKGARQSDGRIHLKLTEEFDSKAVSIVMNVIHSRGSKVPKAVDLETLAQIALVVDRFQLFDAVEVYADRWITNLESSSPDTIDRDPIPWIYISHIFRHATIFQTATKLAAAQSTGPIPTHGLPIREKIIQHIDTTRQALLTRTLTHLHHALDTLASPPPSPSPSPSTTTSTTTTTTAPLLLGELIQSLHPHRLAWPCPTAPFTGISFAAVATAVEAGLVGHRGRERVARERRREKAAAGVKVEVEPWYMKGVGGNQRGDGNGNGGGGNGGEGPRPGWGVVGGIFPITPVASPEPRFGGGGFGGRGDGEGDHVEDAGELRGVVDGLEGLMRFGGEVEGLVLEGRLGYLLY</sequence>
<feature type="compositionally biased region" description="Gly residues" evidence="1">
    <location>
        <begin position="349"/>
        <end position="375"/>
    </location>
</feature>
<dbReference type="GeneID" id="87844758"/>
<dbReference type="EMBL" id="JAUEPN010000001">
    <property type="protein sequence ID" value="KAK3299776.1"/>
    <property type="molecule type" value="Genomic_DNA"/>
</dbReference>
<dbReference type="RefSeq" id="XP_062663290.1">
    <property type="nucleotide sequence ID" value="XM_062807810.1"/>
</dbReference>
<protein>
    <recommendedName>
        <fullName evidence="4">BTB domain-containing protein</fullName>
    </recommendedName>
</protein>